<feature type="region of interest" description="Disordered" evidence="1">
    <location>
        <begin position="156"/>
        <end position="189"/>
    </location>
</feature>
<evidence type="ECO:0000313" key="4">
    <source>
        <dbReference type="Proteomes" id="UP000051952"/>
    </source>
</evidence>
<keyword evidence="4" id="KW-1185">Reference proteome</keyword>
<name>A0A0S4IYQ8_BODSA</name>
<evidence type="ECO:0000256" key="2">
    <source>
        <dbReference type="SAM" id="SignalP"/>
    </source>
</evidence>
<dbReference type="VEuPathDB" id="TriTrypDB:BSAL_81695"/>
<evidence type="ECO:0008006" key="5">
    <source>
        <dbReference type="Google" id="ProtNLM"/>
    </source>
</evidence>
<organism evidence="3 4">
    <name type="scientific">Bodo saltans</name>
    <name type="common">Flagellated protozoan</name>
    <dbReference type="NCBI Taxonomy" id="75058"/>
    <lineage>
        <taxon>Eukaryota</taxon>
        <taxon>Discoba</taxon>
        <taxon>Euglenozoa</taxon>
        <taxon>Kinetoplastea</taxon>
        <taxon>Metakinetoplastina</taxon>
        <taxon>Eubodonida</taxon>
        <taxon>Bodonidae</taxon>
        <taxon>Bodo</taxon>
    </lineage>
</organism>
<keyword evidence="2" id="KW-0732">Signal</keyword>
<feature type="chain" id="PRO_5006621775" description="Membrane-associated protein" evidence="2">
    <location>
        <begin position="24"/>
        <end position="594"/>
    </location>
</feature>
<dbReference type="EMBL" id="CYKH01000887">
    <property type="protein sequence ID" value="CUG58625.1"/>
    <property type="molecule type" value="Genomic_DNA"/>
</dbReference>
<reference evidence="4" key="1">
    <citation type="submission" date="2015-09" db="EMBL/GenBank/DDBJ databases">
        <authorList>
            <consortium name="Pathogen Informatics"/>
        </authorList>
    </citation>
    <scope>NUCLEOTIDE SEQUENCE [LARGE SCALE GENOMIC DNA]</scope>
    <source>
        <strain evidence="4">Lake Konstanz</strain>
    </source>
</reference>
<evidence type="ECO:0000313" key="3">
    <source>
        <dbReference type="EMBL" id="CUG58625.1"/>
    </source>
</evidence>
<accession>A0A0S4IYQ8</accession>
<feature type="signal peptide" evidence="2">
    <location>
        <begin position="1"/>
        <end position="23"/>
    </location>
</feature>
<protein>
    <recommendedName>
        <fullName evidence="5">Membrane-associated protein</fullName>
    </recommendedName>
</protein>
<dbReference type="Proteomes" id="UP000051952">
    <property type="component" value="Unassembled WGS sequence"/>
</dbReference>
<evidence type="ECO:0000256" key="1">
    <source>
        <dbReference type="SAM" id="MobiDB-lite"/>
    </source>
</evidence>
<dbReference type="AlphaFoldDB" id="A0A0S4IYQ8"/>
<proteinExistence type="predicted"/>
<gene>
    <name evidence="3" type="ORF">BSAL_81695</name>
</gene>
<sequence length="594" mass="62350">MSSRLVLSASVVVLALVASSASATSSDHCNEFLSCASCVASTFCGWCSTDVVYQNGAPGFQCAGFNQNSSNPFVCNGIYSTNTCVRGYSCNETTYQCELAPPGAGMPQSECESNCSTIGKTFICNNATHQCEIAPAGQGTSFQDCAESCVASHAPSSSSPHSSSPASSSPASSSPSSNSPSSPQPTAAPTYNCNSTSLQCQMAPPGQGAGLSVCQAMCKQSNNTPSSLLGFWRTFPIDSITQVDEYDLWFHMNNTVTIYTPTYTSSCSVSTVGNDVWLENCQSPEPALLKCLYETSLAMPETFHAMLACNIKGAAPPTDFNSALGNPDVSVAFMSKCVPDGFCKFAPPNSTSARKVRREAKPQAIEVVADTSAPSSTDPCSQYASNCSYCLSHALCGWCSANVVYNNGQVGSQCAGFGSDPNQKNSFTCTGTYSTEMCLPGWICEPVNQTCEPTIPGSGVPEEDCVASCKAKPGPPSMLIGKWRGLIIQQGYPVGVLEVNINVTSISASFQGEPLFTGSMKHLGGDVFVTYTDGPNSGATIAGMYTNDQNEVIEYIEIAFGGDNTNAPANYKNGMVPPNSEFVLAKCSSSNCHF</sequence>